<reference evidence="2 3" key="1">
    <citation type="submission" date="2020-11" db="EMBL/GenBank/DDBJ databases">
        <title>Winogradskyella marina sp. nov., isolated from marine sediment.</title>
        <authorList>
            <person name="Bo J."/>
            <person name="Wang S."/>
            <person name="Song X."/>
            <person name="Du Z."/>
        </authorList>
    </citation>
    <scope>NUCLEOTIDE SEQUENCE [LARGE SCALE GENOMIC DNA]</scope>
    <source>
        <strain evidence="2 3">F6397</strain>
    </source>
</reference>
<feature type="transmembrane region" description="Helical" evidence="1">
    <location>
        <begin position="144"/>
        <end position="163"/>
    </location>
</feature>
<feature type="transmembrane region" description="Helical" evidence="1">
    <location>
        <begin position="102"/>
        <end position="124"/>
    </location>
</feature>
<organism evidence="2 3">
    <name type="scientific">Winogradskyella marina</name>
    <dbReference type="NCBI Taxonomy" id="2785530"/>
    <lineage>
        <taxon>Bacteria</taxon>
        <taxon>Pseudomonadati</taxon>
        <taxon>Bacteroidota</taxon>
        <taxon>Flavobacteriia</taxon>
        <taxon>Flavobacteriales</taxon>
        <taxon>Flavobacteriaceae</taxon>
        <taxon>Winogradskyella</taxon>
    </lineage>
</organism>
<dbReference type="RefSeq" id="WP_195869556.1">
    <property type="nucleotide sequence ID" value="NZ_JADOET010000001.1"/>
</dbReference>
<sequence>METIKTMIQNQFKTLSLITVALFFSGVLLLVRVKLNKSYFFLFLIWNLFLAIIPYAITLYLNSVSGLSKLKLGFWFLVWLAFLPNAPYIVTDLIHIRIGNDSLLWLDVLVVLSFALSGLLLFYVSILDMQQLMVVRLKKRPVEIFSIVILFLCGFGVYLGRFLRYNSWEIISEPHYLFMDIVSMVVSPFQHFEAWLFTFGFGTFLVIGFWVFKNFYRHDSNLN</sequence>
<evidence type="ECO:0000313" key="3">
    <source>
        <dbReference type="Proteomes" id="UP000611215"/>
    </source>
</evidence>
<dbReference type="Proteomes" id="UP000611215">
    <property type="component" value="Unassembled WGS sequence"/>
</dbReference>
<feature type="transmembrane region" description="Helical" evidence="1">
    <location>
        <begin position="72"/>
        <end position="90"/>
    </location>
</feature>
<keyword evidence="1" id="KW-0472">Membrane</keyword>
<protein>
    <submittedName>
        <fullName evidence="2">DUF1361 domain-containing protein</fullName>
    </submittedName>
</protein>
<feature type="transmembrane region" description="Helical" evidence="1">
    <location>
        <begin position="194"/>
        <end position="212"/>
    </location>
</feature>
<dbReference type="Pfam" id="PF07099">
    <property type="entry name" value="DUF1361"/>
    <property type="match status" value="1"/>
</dbReference>
<keyword evidence="1" id="KW-0812">Transmembrane</keyword>
<dbReference type="EMBL" id="JADOET010000001">
    <property type="protein sequence ID" value="MBF8148263.1"/>
    <property type="molecule type" value="Genomic_DNA"/>
</dbReference>
<keyword evidence="1" id="KW-1133">Transmembrane helix</keyword>
<accession>A0ABS0EDE1</accession>
<dbReference type="InterPro" id="IPR009793">
    <property type="entry name" value="DUF1361"/>
</dbReference>
<name>A0ABS0EDE1_9FLAO</name>
<gene>
    <name evidence="2" type="ORF">ITJ86_00035</name>
</gene>
<keyword evidence="3" id="KW-1185">Reference proteome</keyword>
<evidence type="ECO:0000256" key="1">
    <source>
        <dbReference type="SAM" id="Phobius"/>
    </source>
</evidence>
<comment type="caution">
    <text evidence="2">The sequence shown here is derived from an EMBL/GenBank/DDBJ whole genome shotgun (WGS) entry which is preliminary data.</text>
</comment>
<feature type="transmembrane region" description="Helical" evidence="1">
    <location>
        <begin position="39"/>
        <end position="60"/>
    </location>
</feature>
<evidence type="ECO:0000313" key="2">
    <source>
        <dbReference type="EMBL" id="MBF8148263.1"/>
    </source>
</evidence>
<proteinExistence type="predicted"/>
<feature type="transmembrane region" description="Helical" evidence="1">
    <location>
        <begin position="12"/>
        <end position="33"/>
    </location>
</feature>